<evidence type="ECO:0000313" key="5">
    <source>
        <dbReference type="EMBL" id="MDQ0228697.1"/>
    </source>
</evidence>
<keyword evidence="6" id="KW-1185">Reference proteome</keyword>
<dbReference type="PANTHER" id="PTHR21666">
    <property type="entry name" value="PEPTIDASE-RELATED"/>
    <property type="match status" value="1"/>
</dbReference>
<dbReference type="Proteomes" id="UP001232245">
    <property type="component" value="Unassembled WGS sequence"/>
</dbReference>
<proteinExistence type="predicted"/>
<keyword evidence="1" id="KW-0732">Signal</keyword>
<feature type="domain" description="Peptidoglycan hydrolase PcsB coiled-coil" evidence="4">
    <location>
        <begin position="106"/>
        <end position="179"/>
    </location>
</feature>
<dbReference type="Pfam" id="PF24568">
    <property type="entry name" value="CC_PcsB"/>
    <property type="match status" value="1"/>
</dbReference>
<name>A0ABT9ZA25_9BACI</name>
<dbReference type="RefSeq" id="WP_174881349.1">
    <property type="nucleotide sequence ID" value="NZ_CADEPK010000353.1"/>
</dbReference>
<dbReference type="InterPro" id="IPR016047">
    <property type="entry name" value="M23ase_b-sheet_dom"/>
</dbReference>
<dbReference type="EMBL" id="JAUSTZ010000031">
    <property type="protein sequence ID" value="MDQ0228697.1"/>
    <property type="molecule type" value="Genomic_DNA"/>
</dbReference>
<evidence type="ECO:0000313" key="6">
    <source>
        <dbReference type="Proteomes" id="UP001232245"/>
    </source>
</evidence>
<feature type="region of interest" description="Disordered" evidence="2">
    <location>
        <begin position="256"/>
        <end position="339"/>
    </location>
</feature>
<dbReference type="Gene3D" id="6.10.250.3150">
    <property type="match status" value="1"/>
</dbReference>
<dbReference type="CDD" id="cd12797">
    <property type="entry name" value="M23_peptidase"/>
    <property type="match status" value="1"/>
</dbReference>
<dbReference type="Pfam" id="PF01551">
    <property type="entry name" value="Peptidase_M23"/>
    <property type="match status" value="1"/>
</dbReference>
<feature type="domain" description="M23ase beta-sheet core" evidence="3">
    <location>
        <begin position="367"/>
        <end position="468"/>
    </location>
</feature>
<gene>
    <name evidence="5" type="ORF">J2S02_005086</name>
</gene>
<accession>A0ABT9ZA25</accession>
<reference evidence="5 6" key="1">
    <citation type="submission" date="2023-07" db="EMBL/GenBank/DDBJ databases">
        <title>Genomic Encyclopedia of Type Strains, Phase IV (KMG-IV): sequencing the most valuable type-strain genomes for metagenomic binning, comparative biology and taxonomic classification.</title>
        <authorList>
            <person name="Goeker M."/>
        </authorList>
    </citation>
    <scope>NUCLEOTIDE SEQUENCE [LARGE SCALE GENOMIC DNA]</scope>
    <source>
        <strain evidence="5 6">DSM 17723</strain>
    </source>
</reference>
<evidence type="ECO:0000256" key="1">
    <source>
        <dbReference type="ARBA" id="ARBA00022729"/>
    </source>
</evidence>
<feature type="compositionally biased region" description="Polar residues" evidence="2">
    <location>
        <begin position="40"/>
        <end position="49"/>
    </location>
</feature>
<protein>
    <submittedName>
        <fullName evidence="5">Murein DD-endopeptidase MepM/ murein hydrolase activator NlpD</fullName>
    </submittedName>
</protein>
<feature type="region of interest" description="Disordered" evidence="2">
    <location>
        <begin position="37"/>
        <end position="64"/>
    </location>
</feature>
<organism evidence="5 6">
    <name type="scientific">Metabacillus niabensis</name>
    <dbReference type="NCBI Taxonomy" id="324854"/>
    <lineage>
        <taxon>Bacteria</taxon>
        <taxon>Bacillati</taxon>
        <taxon>Bacillota</taxon>
        <taxon>Bacilli</taxon>
        <taxon>Bacillales</taxon>
        <taxon>Bacillaceae</taxon>
        <taxon>Metabacillus</taxon>
    </lineage>
</organism>
<dbReference type="Gene3D" id="2.70.70.10">
    <property type="entry name" value="Glucose Permease (Domain IIA)"/>
    <property type="match status" value="1"/>
</dbReference>
<dbReference type="SUPFAM" id="SSF51261">
    <property type="entry name" value="Duplicated hybrid motif"/>
    <property type="match status" value="1"/>
</dbReference>
<comment type="caution">
    <text evidence="5">The sequence shown here is derived from an EMBL/GenBank/DDBJ whole genome shotgun (WGS) entry which is preliminary data.</text>
</comment>
<feature type="compositionally biased region" description="Basic and acidic residues" evidence="2">
    <location>
        <begin position="265"/>
        <end position="287"/>
    </location>
</feature>
<keyword evidence="5" id="KW-0378">Hydrolase</keyword>
<evidence type="ECO:0000259" key="4">
    <source>
        <dbReference type="Pfam" id="PF24568"/>
    </source>
</evidence>
<feature type="compositionally biased region" description="Low complexity" evidence="2">
    <location>
        <begin position="288"/>
        <end position="339"/>
    </location>
</feature>
<evidence type="ECO:0000256" key="2">
    <source>
        <dbReference type="SAM" id="MobiDB-lite"/>
    </source>
</evidence>
<evidence type="ECO:0000259" key="3">
    <source>
        <dbReference type="Pfam" id="PF01551"/>
    </source>
</evidence>
<dbReference type="InterPro" id="IPR057309">
    <property type="entry name" value="PcsB_CC"/>
</dbReference>
<dbReference type="InterPro" id="IPR050570">
    <property type="entry name" value="Cell_wall_metabolism_enzyme"/>
</dbReference>
<dbReference type="GO" id="GO:0016787">
    <property type="term" value="F:hydrolase activity"/>
    <property type="evidence" value="ECO:0007669"/>
    <property type="project" value="UniProtKB-KW"/>
</dbReference>
<dbReference type="InterPro" id="IPR011055">
    <property type="entry name" value="Dup_hybrid_motif"/>
</dbReference>
<sequence length="474" mass="51442">MNRKFVTFSLATAIGTSGLLLPLNNSALAETLEEKKQDIQQKQSDVSTNLEKKETEAAGLQAEKSKLDEEIKSIDLQVSETSGKIREKKESIEETTKKIEDLKVEIDEVKKRISERNNLLEDRARSLQQGGGVVSYLEVVLGAQSFGDLVSRVSAVSTIVEADREILKAHEEDKATLETAETALITEKKNLEDSLKELESLEKKLSEQSKQKQELMKQVQAKYGDTIQDIQELEVEADFLAEQKKAIEQEQKRQKEAAEAAARAAAEEAKKQAEAAKQQAEEAKKAQEAQQSKQTTQSTQSTESTQSSSSSSSSNNSSSSNDSSNSSNSSSSETPAEVSSSFIWPASGTVTSEFGMRVHPVTGKRKLHAGIDIANSSGTPIYAPASGTVIRSGVMSGYGNVVFITHNMNGQVYTTVYGHLEASLVSAGQTVSQGQQIALMGNTGISTGPHLHFEIHEGPWNGSSNAVNPRKYLR</sequence>
<dbReference type="PANTHER" id="PTHR21666:SF270">
    <property type="entry name" value="MUREIN HYDROLASE ACTIVATOR ENVC"/>
    <property type="match status" value="1"/>
</dbReference>